<name>A0ABP3IV97_9ACTN</name>
<proteinExistence type="predicted"/>
<evidence type="ECO:0008006" key="4">
    <source>
        <dbReference type="Google" id="ProtNLM"/>
    </source>
</evidence>
<accession>A0ABP3IV97</accession>
<feature type="compositionally biased region" description="Low complexity" evidence="1">
    <location>
        <begin position="223"/>
        <end position="233"/>
    </location>
</feature>
<feature type="region of interest" description="Disordered" evidence="1">
    <location>
        <begin position="162"/>
        <end position="508"/>
    </location>
</feature>
<sequence>MAAEGGPTSFDGMSVESMYASIIGSNGADVSAKGNALVDAKDKIQSIGDDLKAHVGRTKWVGEGGDAFREWGDAFAKQIIKLAHVAGVTGDHMVHAGDAIKAAAETMRKEAPAGSMGMCFADADKEKARIKEMEDLKEKVLPQLRTAASACRVAASDIGGLEAPQFRPMPADVAPTPGIEDWSVPYESSGGTSMEGSGGAGALGASGVGGPRADGSSTGGQSSGAAHSGTAQHQVHVPAHSGSDDGSPSSPTPAHDNNTGTRVDSTTTVPQPPSPTNPSGPSTPSSPGPSHHGGPVSIPPVPPPSTSRDTGATRKTPGDRGRGGPEPRPTLPGSMGKTGSPGGPGRIGGQGNLKVPPVPRADTGVIGGMPSPGQQGPVSAKGGPRGTVIGGESQQTGRGMMGPGGAPGGMGSSPVRGYGGAARRVASQPGGVVDAPSGSRGNRREFTPGGSGLVRGGNAAGGNAMGPAQGAQRSAAKNRGRNDRPGYLTEDEETWSTSGPDSVPPVIQ</sequence>
<feature type="compositionally biased region" description="Gly residues" evidence="1">
    <location>
        <begin position="449"/>
        <end position="464"/>
    </location>
</feature>
<keyword evidence="3" id="KW-1185">Reference proteome</keyword>
<reference evidence="3" key="1">
    <citation type="journal article" date="2019" name="Int. J. Syst. Evol. Microbiol.">
        <title>The Global Catalogue of Microorganisms (GCM) 10K type strain sequencing project: providing services to taxonomists for standard genome sequencing and annotation.</title>
        <authorList>
            <consortium name="The Broad Institute Genomics Platform"/>
            <consortium name="The Broad Institute Genome Sequencing Center for Infectious Disease"/>
            <person name="Wu L."/>
            <person name="Ma J."/>
        </authorList>
    </citation>
    <scope>NUCLEOTIDE SEQUENCE [LARGE SCALE GENOMIC DNA]</scope>
    <source>
        <strain evidence="3">JCM 4788</strain>
    </source>
</reference>
<evidence type="ECO:0000313" key="3">
    <source>
        <dbReference type="Proteomes" id="UP001500879"/>
    </source>
</evidence>
<organism evidence="2 3">
    <name type="scientific">Streptomyces luteireticuli</name>
    <dbReference type="NCBI Taxonomy" id="173858"/>
    <lineage>
        <taxon>Bacteria</taxon>
        <taxon>Bacillati</taxon>
        <taxon>Actinomycetota</taxon>
        <taxon>Actinomycetes</taxon>
        <taxon>Kitasatosporales</taxon>
        <taxon>Streptomycetaceae</taxon>
        <taxon>Streptomyces</taxon>
    </lineage>
</organism>
<protein>
    <recommendedName>
        <fullName evidence="4">WXG100 family type VII secretion target</fullName>
    </recommendedName>
</protein>
<evidence type="ECO:0000313" key="2">
    <source>
        <dbReference type="EMBL" id="GAA0428232.1"/>
    </source>
</evidence>
<gene>
    <name evidence="2" type="ORF">GCM10010357_57340</name>
</gene>
<dbReference type="Proteomes" id="UP001500879">
    <property type="component" value="Unassembled WGS sequence"/>
</dbReference>
<comment type="caution">
    <text evidence="2">The sequence shown here is derived from an EMBL/GenBank/DDBJ whole genome shotgun (WGS) entry which is preliminary data.</text>
</comment>
<feature type="compositionally biased region" description="Basic and acidic residues" evidence="1">
    <location>
        <begin position="316"/>
        <end position="325"/>
    </location>
</feature>
<feature type="compositionally biased region" description="Low complexity" evidence="1">
    <location>
        <begin position="279"/>
        <end position="296"/>
    </location>
</feature>
<feature type="compositionally biased region" description="Gly residues" evidence="1">
    <location>
        <begin position="339"/>
        <end position="351"/>
    </location>
</feature>
<dbReference type="EMBL" id="BAAABX010000061">
    <property type="protein sequence ID" value="GAA0428232.1"/>
    <property type="molecule type" value="Genomic_DNA"/>
</dbReference>
<feature type="compositionally biased region" description="Gly residues" evidence="1">
    <location>
        <begin position="196"/>
        <end position="222"/>
    </location>
</feature>
<feature type="compositionally biased region" description="Polar residues" evidence="1">
    <location>
        <begin position="255"/>
        <end position="264"/>
    </location>
</feature>
<evidence type="ECO:0000256" key="1">
    <source>
        <dbReference type="SAM" id="MobiDB-lite"/>
    </source>
</evidence>
<feature type="compositionally biased region" description="Gly residues" evidence="1">
    <location>
        <begin position="399"/>
        <end position="411"/>
    </location>
</feature>